<protein>
    <recommendedName>
        <fullName evidence="13">Mitochondrial carrier</fullName>
    </recommendedName>
</protein>
<name>A0AA38MVR8_9AGAR</name>
<feature type="repeat" description="Solcar" evidence="8">
    <location>
        <begin position="54"/>
        <end position="138"/>
    </location>
</feature>
<dbReference type="Pfam" id="PF00153">
    <property type="entry name" value="Mito_carr"/>
    <property type="match status" value="1"/>
</dbReference>
<comment type="similarity">
    <text evidence="2 9">Belongs to the mitochondrial carrier (TC 2.A.29) family.</text>
</comment>
<keyword evidence="6" id="KW-0496">Mitochondrion</keyword>
<evidence type="ECO:0000256" key="4">
    <source>
        <dbReference type="ARBA" id="ARBA00022792"/>
    </source>
</evidence>
<dbReference type="SUPFAM" id="SSF103506">
    <property type="entry name" value="Mitochondrial carrier"/>
    <property type="match status" value="1"/>
</dbReference>
<evidence type="ECO:0000256" key="5">
    <source>
        <dbReference type="ARBA" id="ARBA00022989"/>
    </source>
</evidence>
<dbReference type="Gene3D" id="1.50.40.10">
    <property type="entry name" value="Mitochondrial carrier domain"/>
    <property type="match status" value="1"/>
</dbReference>
<dbReference type="PANTHER" id="PTHR45678">
    <property type="entry name" value="MITOCHONDRIAL 2-OXODICARBOXYLATE CARRIER 1-RELATED"/>
    <property type="match status" value="1"/>
</dbReference>
<dbReference type="GO" id="GO:0043490">
    <property type="term" value="P:malate-aspartate shuttle"/>
    <property type="evidence" value="ECO:0007669"/>
    <property type="project" value="TreeGrafter"/>
</dbReference>
<comment type="subcellular location">
    <subcellularLocation>
        <location evidence="1">Mitochondrion inner membrane</location>
        <topology evidence="1">Multi-pass membrane protein</topology>
    </subcellularLocation>
</comment>
<dbReference type="InterPro" id="IPR018108">
    <property type="entry name" value="MCP_transmembrane"/>
</dbReference>
<keyword evidence="3 8" id="KW-0812">Transmembrane</keyword>
<evidence type="ECO:0000256" key="8">
    <source>
        <dbReference type="PROSITE-ProRule" id="PRU00282"/>
    </source>
</evidence>
<accession>A0AA38MVR8</accession>
<evidence type="ECO:0000256" key="7">
    <source>
        <dbReference type="ARBA" id="ARBA00023136"/>
    </source>
</evidence>
<organism evidence="11 12">
    <name type="scientific">Lentinula guzmanii</name>
    <dbReference type="NCBI Taxonomy" id="2804957"/>
    <lineage>
        <taxon>Eukaryota</taxon>
        <taxon>Fungi</taxon>
        <taxon>Dikarya</taxon>
        <taxon>Basidiomycota</taxon>
        <taxon>Agaricomycotina</taxon>
        <taxon>Agaricomycetes</taxon>
        <taxon>Agaricomycetidae</taxon>
        <taxon>Agaricales</taxon>
        <taxon>Marasmiineae</taxon>
        <taxon>Omphalotaceae</taxon>
        <taxon>Lentinula</taxon>
    </lineage>
</organism>
<keyword evidence="12" id="KW-1185">Reference proteome</keyword>
<keyword evidence="7 8" id="KW-0472">Membrane</keyword>
<dbReference type="GO" id="GO:0015183">
    <property type="term" value="F:L-aspartate transmembrane transporter activity"/>
    <property type="evidence" value="ECO:0007669"/>
    <property type="project" value="TreeGrafter"/>
</dbReference>
<evidence type="ECO:0000313" key="12">
    <source>
        <dbReference type="Proteomes" id="UP001176059"/>
    </source>
</evidence>
<evidence type="ECO:0000313" key="11">
    <source>
        <dbReference type="EMBL" id="KAJ3717626.1"/>
    </source>
</evidence>
<dbReference type="PANTHER" id="PTHR45678:SF1">
    <property type="entry name" value="MITOCHONDRIAL 2-OXODICARBOXYLATE CARRIER 1-RELATED"/>
    <property type="match status" value="1"/>
</dbReference>
<reference evidence="11" key="1">
    <citation type="submission" date="2022-08" db="EMBL/GenBank/DDBJ databases">
        <authorList>
            <consortium name="DOE Joint Genome Institute"/>
            <person name="Min B."/>
            <person name="Sierra-Patev S."/>
            <person name="Naranjo-Ortiz M."/>
            <person name="Looney B."/>
            <person name="Konkel Z."/>
            <person name="Slot J.C."/>
            <person name="Sakamoto Y."/>
            <person name="Steenwyk J.L."/>
            <person name="Rokas A."/>
            <person name="Carro J."/>
            <person name="Camarero S."/>
            <person name="Ferreira P."/>
            <person name="Molpeceres G."/>
            <person name="Ruiz-duenas F.J."/>
            <person name="Serrano A."/>
            <person name="Henrissat B."/>
            <person name="Drula E."/>
            <person name="Hughes K.W."/>
            <person name="Mata J.L."/>
            <person name="Ishikawa N.K."/>
            <person name="Vargas-Isla R."/>
            <person name="Ushijima S."/>
            <person name="Smith C.A."/>
            <person name="Ahrendt S."/>
            <person name="Andreopoulos W."/>
            <person name="He G."/>
            <person name="LaButti K."/>
            <person name="Lipzen A."/>
            <person name="Ng V."/>
            <person name="Riley R."/>
            <person name="Sandor L."/>
            <person name="Barry K."/>
            <person name="Martinez A.T."/>
            <person name="Xiao Y."/>
            <person name="Gibbons J.G."/>
            <person name="Terashima K."/>
            <person name="Hibbett D.S."/>
            <person name="Grigoriev I.V."/>
        </authorList>
    </citation>
    <scope>NUCLEOTIDE SEQUENCE</scope>
    <source>
        <strain evidence="11">ET3784</strain>
    </source>
</reference>
<dbReference type="GO" id="GO:0005743">
    <property type="term" value="C:mitochondrial inner membrane"/>
    <property type="evidence" value="ECO:0007669"/>
    <property type="project" value="UniProtKB-SubCell"/>
</dbReference>
<keyword evidence="9" id="KW-0813">Transport</keyword>
<evidence type="ECO:0000256" key="6">
    <source>
        <dbReference type="ARBA" id="ARBA00023128"/>
    </source>
</evidence>
<reference evidence="11" key="2">
    <citation type="journal article" date="2023" name="Proc. Natl. Acad. Sci. U.S.A.">
        <title>A global phylogenomic analysis of the shiitake genus Lentinula.</title>
        <authorList>
            <person name="Sierra-Patev S."/>
            <person name="Min B."/>
            <person name="Naranjo-Ortiz M."/>
            <person name="Looney B."/>
            <person name="Konkel Z."/>
            <person name="Slot J.C."/>
            <person name="Sakamoto Y."/>
            <person name="Steenwyk J.L."/>
            <person name="Rokas A."/>
            <person name="Carro J."/>
            <person name="Camarero S."/>
            <person name="Ferreira P."/>
            <person name="Molpeceres G."/>
            <person name="Ruiz-Duenas F.J."/>
            <person name="Serrano A."/>
            <person name="Henrissat B."/>
            <person name="Drula E."/>
            <person name="Hughes K.W."/>
            <person name="Mata J.L."/>
            <person name="Ishikawa N.K."/>
            <person name="Vargas-Isla R."/>
            <person name="Ushijima S."/>
            <person name="Smith C.A."/>
            <person name="Donoghue J."/>
            <person name="Ahrendt S."/>
            <person name="Andreopoulos W."/>
            <person name="He G."/>
            <person name="LaButti K."/>
            <person name="Lipzen A."/>
            <person name="Ng V."/>
            <person name="Riley R."/>
            <person name="Sandor L."/>
            <person name="Barry K."/>
            <person name="Martinez A.T."/>
            <person name="Xiao Y."/>
            <person name="Gibbons J.G."/>
            <person name="Terashima K."/>
            <person name="Grigoriev I.V."/>
            <person name="Hibbett D."/>
        </authorList>
    </citation>
    <scope>NUCLEOTIDE SEQUENCE</scope>
    <source>
        <strain evidence="11">ET3784</strain>
    </source>
</reference>
<feature type="region of interest" description="Disordered" evidence="10">
    <location>
        <begin position="131"/>
        <end position="157"/>
    </location>
</feature>
<gene>
    <name evidence="11" type="ORF">DFJ43DRAFT_1043056</name>
</gene>
<feature type="compositionally biased region" description="Basic and acidic residues" evidence="10">
    <location>
        <begin position="131"/>
        <end position="145"/>
    </location>
</feature>
<dbReference type="InterPro" id="IPR023395">
    <property type="entry name" value="MCP_dom_sf"/>
</dbReference>
<proteinExistence type="inferred from homology"/>
<evidence type="ECO:0008006" key="13">
    <source>
        <dbReference type="Google" id="ProtNLM"/>
    </source>
</evidence>
<evidence type="ECO:0000256" key="1">
    <source>
        <dbReference type="ARBA" id="ARBA00004448"/>
    </source>
</evidence>
<evidence type="ECO:0000256" key="10">
    <source>
        <dbReference type="SAM" id="MobiDB-lite"/>
    </source>
</evidence>
<comment type="caution">
    <text evidence="11">The sequence shown here is derived from an EMBL/GenBank/DDBJ whole genome shotgun (WGS) entry which is preliminary data.</text>
</comment>
<dbReference type="InterPro" id="IPR051028">
    <property type="entry name" value="Mito_Solute_Carrier"/>
</dbReference>
<evidence type="ECO:0000256" key="3">
    <source>
        <dbReference type="ARBA" id="ARBA00022692"/>
    </source>
</evidence>
<sequence length="179" mass="19448">MQLPSQTTKAAVKAMKKTTNSQSKATTLRLVTVESKDGNLDSATTTNLTLTAAKIDWVEGVAGTSEEHVNKVTHAGTDVVKTRMQLSTEKLQGFVGTFKDIIKEEGAGRLYRGLVPPLLLEAPKRAVKLWDGDKESGKPHPDRNGPVEQGTTVNEKLQEETVVVERNGGLQVKIEIEQS</sequence>
<keyword evidence="4" id="KW-0999">Mitochondrion inner membrane</keyword>
<evidence type="ECO:0000256" key="2">
    <source>
        <dbReference type="ARBA" id="ARBA00006375"/>
    </source>
</evidence>
<dbReference type="AlphaFoldDB" id="A0AA38MVR8"/>
<dbReference type="PROSITE" id="PS50920">
    <property type="entry name" value="SOLCAR"/>
    <property type="match status" value="1"/>
</dbReference>
<keyword evidence="5" id="KW-1133">Transmembrane helix</keyword>
<evidence type="ECO:0000256" key="9">
    <source>
        <dbReference type="RuleBase" id="RU000488"/>
    </source>
</evidence>
<dbReference type="Proteomes" id="UP001176059">
    <property type="component" value="Unassembled WGS sequence"/>
</dbReference>
<dbReference type="GO" id="GO:0005313">
    <property type="term" value="F:L-glutamate transmembrane transporter activity"/>
    <property type="evidence" value="ECO:0007669"/>
    <property type="project" value="TreeGrafter"/>
</dbReference>
<dbReference type="EMBL" id="JANVFO010000072">
    <property type="protein sequence ID" value="KAJ3717626.1"/>
    <property type="molecule type" value="Genomic_DNA"/>
</dbReference>